<dbReference type="InterPro" id="IPR021487">
    <property type="entry name" value="DUF3140"/>
</dbReference>
<keyword evidence="3" id="KW-1185">Reference proteome</keyword>
<organism evidence="2 3">
    <name type="scientific">Hoeflea halophila</name>
    <dbReference type="NCBI Taxonomy" id="714899"/>
    <lineage>
        <taxon>Bacteria</taxon>
        <taxon>Pseudomonadati</taxon>
        <taxon>Pseudomonadota</taxon>
        <taxon>Alphaproteobacteria</taxon>
        <taxon>Hyphomicrobiales</taxon>
        <taxon>Rhizobiaceae</taxon>
        <taxon>Hoeflea</taxon>
    </lineage>
</organism>
<evidence type="ECO:0000256" key="1">
    <source>
        <dbReference type="SAM" id="MobiDB-lite"/>
    </source>
</evidence>
<accession>A0A286IFT2</accession>
<dbReference type="Pfam" id="PF11338">
    <property type="entry name" value="DUF3140"/>
    <property type="match status" value="1"/>
</dbReference>
<dbReference type="EMBL" id="OCPC01000006">
    <property type="protein sequence ID" value="SOE18921.1"/>
    <property type="molecule type" value="Genomic_DNA"/>
</dbReference>
<gene>
    <name evidence="2" type="ORF">SAMN05877838_3867</name>
</gene>
<proteinExistence type="predicted"/>
<sequence>MSSSKSKDEIWDEWRDLVNMAPAELEDWLETEESKSVGDTDDDESTGHKSGRRIVKIKRTNKDDLSDDQWDHMATVVGYIKRHLSQGGPDNNAEESAWRYSLMNWGHDPLKEDS</sequence>
<protein>
    <submittedName>
        <fullName evidence="2">Uncharacterized protein DUF3140</fullName>
    </submittedName>
</protein>
<dbReference type="RefSeq" id="WP_097109372.1">
    <property type="nucleotide sequence ID" value="NZ_OCPC01000006.1"/>
</dbReference>
<dbReference type="OrthoDB" id="513524at2"/>
<evidence type="ECO:0000313" key="3">
    <source>
        <dbReference type="Proteomes" id="UP000219465"/>
    </source>
</evidence>
<dbReference type="PANTHER" id="PTHR40630">
    <property type="entry name" value="POSSIBLE DNA-BINDING PROTEIN"/>
    <property type="match status" value="1"/>
</dbReference>
<reference evidence="3" key="1">
    <citation type="submission" date="2017-08" db="EMBL/GenBank/DDBJ databases">
        <authorList>
            <person name="Varghese N."/>
            <person name="Submissions S."/>
        </authorList>
    </citation>
    <scope>NUCLEOTIDE SEQUENCE [LARGE SCALE GENOMIC DNA]</scope>
    <source>
        <strain evidence="3">KCTC 23107</strain>
    </source>
</reference>
<dbReference type="Proteomes" id="UP000219465">
    <property type="component" value="Unassembled WGS sequence"/>
</dbReference>
<dbReference type="PANTHER" id="PTHR40630:SF1">
    <property type="entry name" value="DNA-BINDING PROTEIN"/>
    <property type="match status" value="1"/>
</dbReference>
<evidence type="ECO:0000313" key="2">
    <source>
        <dbReference type="EMBL" id="SOE18921.1"/>
    </source>
</evidence>
<name>A0A286IFT2_9HYPH</name>
<feature type="region of interest" description="Disordered" evidence="1">
    <location>
        <begin position="28"/>
        <end position="55"/>
    </location>
</feature>
<dbReference type="AlphaFoldDB" id="A0A286IFT2"/>